<evidence type="ECO:0000313" key="3">
    <source>
        <dbReference type="EMBL" id="MED6174249.1"/>
    </source>
</evidence>
<protein>
    <submittedName>
        <fullName evidence="3">Uncharacterized protein</fullName>
    </submittedName>
</protein>
<gene>
    <name evidence="3" type="ORF">PIB30_067331</name>
</gene>
<comment type="caution">
    <text evidence="3">The sequence shown here is derived from an EMBL/GenBank/DDBJ whole genome shotgun (WGS) entry which is preliminary data.</text>
</comment>
<accession>A0ABU6VM57</accession>
<feature type="region of interest" description="Disordered" evidence="2">
    <location>
        <begin position="115"/>
        <end position="134"/>
    </location>
</feature>
<feature type="region of interest" description="Disordered" evidence="2">
    <location>
        <begin position="162"/>
        <end position="183"/>
    </location>
</feature>
<dbReference type="Gene3D" id="1.20.5.340">
    <property type="match status" value="1"/>
</dbReference>
<dbReference type="PANTHER" id="PTHR12902">
    <property type="entry name" value="WASP-1"/>
    <property type="match status" value="1"/>
</dbReference>
<dbReference type="Proteomes" id="UP001341840">
    <property type="component" value="Unassembled WGS sequence"/>
</dbReference>
<evidence type="ECO:0000256" key="2">
    <source>
        <dbReference type="SAM" id="MobiDB-lite"/>
    </source>
</evidence>
<sequence>MSSSGLFSLSVFSWYTSTNITRFSKTNKHITEEANREEPKAVLDGVAVAGLVGILRQLGDLAEIGEVHVLLAYKGAGWDCNPSRMTSPSLVKDPYEDNKHYAMIIPPRDLVRTSEDGELESRQPLFGEQDDNLTSLAIPSDDGELLLERPELIPTVIEVGPQIETAQEHEADFTEESDTNEPS</sequence>
<evidence type="ECO:0000313" key="4">
    <source>
        <dbReference type="Proteomes" id="UP001341840"/>
    </source>
</evidence>
<feature type="compositionally biased region" description="Acidic residues" evidence="2">
    <location>
        <begin position="173"/>
        <end position="183"/>
    </location>
</feature>
<dbReference type="EMBL" id="JASCZI010151736">
    <property type="protein sequence ID" value="MED6174249.1"/>
    <property type="molecule type" value="Genomic_DNA"/>
</dbReference>
<organism evidence="3 4">
    <name type="scientific">Stylosanthes scabra</name>
    <dbReference type="NCBI Taxonomy" id="79078"/>
    <lineage>
        <taxon>Eukaryota</taxon>
        <taxon>Viridiplantae</taxon>
        <taxon>Streptophyta</taxon>
        <taxon>Embryophyta</taxon>
        <taxon>Tracheophyta</taxon>
        <taxon>Spermatophyta</taxon>
        <taxon>Magnoliopsida</taxon>
        <taxon>eudicotyledons</taxon>
        <taxon>Gunneridae</taxon>
        <taxon>Pentapetalae</taxon>
        <taxon>rosids</taxon>
        <taxon>fabids</taxon>
        <taxon>Fabales</taxon>
        <taxon>Fabaceae</taxon>
        <taxon>Papilionoideae</taxon>
        <taxon>50 kb inversion clade</taxon>
        <taxon>dalbergioids sensu lato</taxon>
        <taxon>Dalbergieae</taxon>
        <taxon>Pterocarpus clade</taxon>
        <taxon>Stylosanthes</taxon>
    </lineage>
</organism>
<name>A0ABU6VM57_9FABA</name>
<keyword evidence="4" id="KW-1185">Reference proteome</keyword>
<reference evidence="3 4" key="1">
    <citation type="journal article" date="2023" name="Plants (Basel)">
        <title>Bridging the Gap: Combining Genomics and Transcriptomics Approaches to Understand Stylosanthes scabra, an Orphan Legume from the Brazilian Caatinga.</title>
        <authorList>
            <person name="Ferreira-Neto J.R.C."/>
            <person name="da Silva M.D."/>
            <person name="Binneck E."/>
            <person name="de Melo N.F."/>
            <person name="da Silva R.H."/>
            <person name="de Melo A.L.T.M."/>
            <person name="Pandolfi V."/>
            <person name="Bustamante F.O."/>
            <person name="Brasileiro-Vidal A.C."/>
            <person name="Benko-Iseppon A.M."/>
        </authorList>
    </citation>
    <scope>NUCLEOTIDE SEQUENCE [LARGE SCALE GENOMIC DNA]</scope>
    <source>
        <tissue evidence="3">Leaves</tissue>
    </source>
</reference>
<comment type="similarity">
    <text evidence="1">Belongs to the SCAR/WAVE family.</text>
</comment>
<dbReference type="InterPro" id="IPR028288">
    <property type="entry name" value="SCAR/WAVE_fam"/>
</dbReference>
<evidence type="ECO:0000256" key="1">
    <source>
        <dbReference type="ARBA" id="ARBA00006993"/>
    </source>
</evidence>
<proteinExistence type="inferred from homology"/>
<dbReference type="PANTHER" id="PTHR12902:SF33">
    <property type="entry name" value="PROTEIN SCAR3"/>
    <property type="match status" value="1"/>
</dbReference>